<reference evidence="1" key="1">
    <citation type="submission" date="2020-03" db="EMBL/GenBank/DDBJ databases">
        <title>The deep terrestrial virosphere.</title>
        <authorList>
            <person name="Holmfeldt K."/>
            <person name="Nilsson E."/>
            <person name="Simone D."/>
            <person name="Lopez-Fernandez M."/>
            <person name="Wu X."/>
            <person name="de Brujin I."/>
            <person name="Lundin D."/>
            <person name="Andersson A."/>
            <person name="Bertilsson S."/>
            <person name="Dopson M."/>
        </authorList>
    </citation>
    <scope>NUCLEOTIDE SEQUENCE</scope>
    <source>
        <strain evidence="1">MM415A03354</strain>
    </source>
</reference>
<proteinExistence type="predicted"/>
<dbReference type="AlphaFoldDB" id="A0A6M3JLT2"/>
<organism evidence="1">
    <name type="scientific">viral metagenome</name>
    <dbReference type="NCBI Taxonomy" id="1070528"/>
    <lineage>
        <taxon>unclassified sequences</taxon>
        <taxon>metagenomes</taxon>
        <taxon>organismal metagenomes</taxon>
    </lineage>
</organism>
<dbReference type="EMBL" id="MT141850">
    <property type="protein sequence ID" value="QJA71159.1"/>
    <property type="molecule type" value="Genomic_DNA"/>
</dbReference>
<sequence length="68" mass="7921">MEIINLFTGAAHPTRGNRNFITQFRLVPIKKGWPAIKLNILSVFKYITEYAAHLRQLNCGIDREFSRM</sequence>
<accession>A0A6M3JLT2</accession>
<gene>
    <name evidence="1" type="ORF">MM415A03354_0009</name>
</gene>
<name>A0A6M3JLT2_9ZZZZ</name>
<evidence type="ECO:0000313" key="1">
    <source>
        <dbReference type="EMBL" id="QJA71159.1"/>
    </source>
</evidence>
<protein>
    <submittedName>
        <fullName evidence="1">Uncharacterized protein</fullName>
    </submittedName>
</protein>